<proteinExistence type="predicted"/>
<accession>A0A7R9PGT0</accession>
<reference evidence="1" key="1">
    <citation type="submission" date="2020-11" db="EMBL/GenBank/DDBJ databases">
        <authorList>
            <person name="Tran Van P."/>
        </authorList>
    </citation>
    <scope>NUCLEOTIDE SEQUENCE</scope>
</reference>
<gene>
    <name evidence="1" type="ORF">TGEB3V08_LOCUS94</name>
</gene>
<evidence type="ECO:0000313" key="1">
    <source>
        <dbReference type="EMBL" id="CAD7585594.1"/>
    </source>
</evidence>
<protein>
    <submittedName>
        <fullName evidence="1">Uncharacterized protein</fullName>
    </submittedName>
</protein>
<organism evidence="1">
    <name type="scientific">Timema genevievae</name>
    <name type="common">Walking stick</name>
    <dbReference type="NCBI Taxonomy" id="629358"/>
    <lineage>
        <taxon>Eukaryota</taxon>
        <taxon>Metazoa</taxon>
        <taxon>Ecdysozoa</taxon>
        <taxon>Arthropoda</taxon>
        <taxon>Hexapoda</taxon>
        <taxon>Insecta</taxon>
        <taxon>Pterygota</taxon>
        <taxon>Neoptera</taxon>
        <taxon>Polyneoptera</taxon>
        <taxon>Phasmatodea</taxon>
        <taxon>Timematodea</taxon>
        <taxon>Timematoidea</taxon>
        <taxon>Timematidae</taxon>
        <taxon>Timema</taxon>
    </lineage>
</organism>
<sequence>MEQRRAKPSPNFTLLTSKLNTLKRIHVCPTLARQVEHVYVDLKIDQHSAYVQKTEKDRVNEEEKNQTLTKFNEMKTKEIQDTYLAGLIHSMLVQRRRTKQIVENGTSRGKM</sequence>
<dbReference type="AlphaFoldDB" id="A0A7R9PGT0"/>
<name>A0A7R9PGT0_TIMGE</name>
<dbReference type="EMBL" id="OE839112">
    <property type="protein sequence ID" value="CAD7585594.1"/>
    <property type="molecule type" value="Genomic_DNA"/>
</dbReference>